<dbReference type="Proteomes" id="UP000054466">
    <property type="component" value="Unassembled WGS sequence"/>
</dbReference>
<evidence type="ECO:0000313" key="2">
    <source>
        <dbReference type="Proteomes" id="UP000054466"/>
    </source>
</evidence>
<dbReference type="RefSeq" id="XP_016242255.1">
    <property type="nucleotide sequence ID" value="XM_016400102.1"/>
</dbReference>
<gene>
    <name evidence="1" type="ORF">PV07_12566</name>
</gene>
<name>A0A0D2CET8_9EURO</name>
<proteinExistence type="predicted"/>
<reference evidence="1 2" key="1">
    <citation type="submission" date="2015-01" db="EMBL/GenBank/DDBJ databases">
        <title>The Genome Sequence of Cladophialophora immunda CBS83496.</title>
        <authorList>
            <consortium name="The Broad Institute Genomics Platform"/>
            <person name="Cuomo C."/>
            <person name="de Hoog S."/>
            <person name="Gorbushina A."/>
            <person name="Stielow B."/>
            <person name="Teixiera M."/>
            <person name="Abouelleil A."/>
            <person name="Chapman S.B."/>
            <person name="Priest M."/>
            <person name="Young S.K."/>
            <person name="Wortman J."/>
            <person name="Nusbaum C."/>
            <person name="Birren B."/>
        </authorList>
    </citation>
    <scope>NUCLEOTIDE SEQUENCE [LARGE SCALE GENOMIC DNA]</scope>
    <source>
        <strain evidence="1 2">CBS 83496</strain>
    </source>
</reference>
<keyword evidence="2" id="KW-1185">Reference proteome</keyword>
<dbReference type="InterPro" id="IPR036047">
    <property type="entry name" value="F-box-like_dom_sf"/>
</dbReference>
<dbReference type="SUPFAM" id="SSF81383">
    <property type="entry name" value="F-box domain"/>
    <property type="match status" value="1"/>
</dbReference>
<dbReference type="HOGENOM" id="CLU_1481823_0_0_1"/>
<organism evidence="1 2">
    <name type="scientific">Cladophialophora immunda</name>
    <dbReference type="NCBI Taxonomy" id="569365"/>
    <lineage>
        <taxon>Eukaryota</taxon>
        <taxon>Fungi</taxon>
        <taxon>Dikarya</taxon>
        <taxon>Ascomycota</taxon>
        <taxon>Pezizomycotina</taxon>
        <taxon>Eurotiomycetes</taxon>
        <taxon>Chaetothyriomycetidae</taxon>
        <taxon>Chaetothyriales</taxon>
        <taxon>Herpotrichiellaceae</taxon>
        <taxon>Cladophialophora</taxon>
    </lineage>
</organism>
<dbReference type="AlphaFoldDB" id="A0A0D2CET8"/>
<evidence type="ECO:0008006" key="3">
    <source>
        <dbReference type="Google" id="ProtNLM"/>
    </source>
</evidence>
<dbReference type="EMBL" id="KN847055">
    <property type="protein sequence ID" value="KIW22039.1"/>
    <property type="molecule type" value="Genomic_DNA"/>
</dbReference>
<evidence type="ECO:0000313" key="1">
    <source>
        <dbReference type="EMBL" id="KIW22039.1"/>
    </source>
</evidence>
<sequence>MSTLTLTGLPDELIIGIFEFLDSPSVASVCKQLRTIYEDQEEQVISNYFYTHPGWSGEDGVTRLKRVLDYRMNTNLLAALRLFNAINCIDEKALNMSNWIDVRETLEEYGLPLAEGLYRKDHKVESISLLSSLRNAHDWDTFSIRVDALIMQIDNQAEPQVGARKLAASVVNPIGWLTFKKK</sequence>
<dbReference type="GeneID" id="27351760"/>
<protein>
    <recommendedName>
        <fullName evidence="3">F-box domain-containing protein</fullName>
    </recommendedName>
</protein>
<dbReference type="VEuPathDB" id="FungiDB:PV07_12566"/>
<accession>A0A0D2CET8</accession>